<organism evidence="1">
    <name type="scientific">marine sediment metagenome</name>
    <dbReference type="NCBI Taxonomy" id="412755"/>
    <lineage>
        <taxon>unclassified sequences</taxon>
        <taxon>metagenomes</taxon>
        <taxon>ecological metagenomes</taxon>
    </lineage>
</organism>
<dbReference type="EMBL" id="BARW01026951">
    <property type="protein sequence ID" value="GAJ11090.1"/>
    <property type="molecule type" value="Genomic_DNA"/>
</dbReference>
<name>X1VPS7_9ZZZZ</name>
<protein>
    <submittedName>
        <fullName evidence="1">Uncharacterized protein</fullName>
    </submittedName>
</protein>
<evidence type="ECO:0000313" key="1">
    <source>
        <dbReference type="EMBL" id="GAJ11090.1"/>
    </source>
</evidence>
<accession>X1VPS7</accession>
<dbReference type="AlphaFoldDB" id="X1VPS7"/>
<proteinExistence type="predicted"/>
<sequence length="142" mass="17103">MKIALSLMLIICLISPICGCQPSEEERIRAEEDRIVVECAESMLWEFSHIYTPEWGFISYEDSRKAFLIELAMDDIFLFEDEHPFTPKEFDNYIQFKADYYREFFQWERLPPEDIIQAIVFQYFKPQQEYTFQNSHIAFSKP</sequence>
<comment type="caution">
    <text evidence="1">The sequence shown here is derived from an EMBL/GenBank/DDBJ whole genome shotgun (WGS) entry which is preliminary data.</text>
</comment>
<gene>
    <name evidence="1" type="ORF">S12H4_43841</name>
</gene>
<reference evidence="1" key="1">
    <citation type="journal article" date="2014" name="Front. Microbiol.">
        <title>High frequency of phylogenetically diverse reductive dehalogenase-homologous genes in deep subseafloor sedimentary metagenomes.</title>
        <authorList>
            <person name="Kawai M."/>
            <person name="Futagami T."/>
            <person name="Toyoda A."/>
            <person name="Takaki Y."/>
            <person name="Nishi S."/>
            <person name="Hori S."/>
            <person name="Arai W."/>
            <person name="Tsubouchi T."/>
            <person name="Morono Y."/>
            <person name="Uchiyama I."/>
            <person name="Ito T."/>
            <person name="Fujiyama A."/>
            <person name="Inagaki F."/>
            <person name="Takami H."/>
        </authorList>
    </citation>
    <scope>NUCLEOTIDE SEQUENCE</scope>
    <source>
        <strain evidence="1">Expedition CK06-06</strain>
    </source>
</reference>